<evidence type="ECO:0000256" key="7">
    <source>
        <dbReference type="ARBA" id="ARBA00023157"/>
    </source>
</evidence>
<keyword evidence="2 9" id="KW-0645">Protease</keyword>
<dbReference type="Proteomes" id="UP000050761">
    <property type="component" value="Unassembled WGS sequence"/>
</dbReference>
<organism evidence="13 14">
    <name type="scientific">Heligmosomoides polygyrus</name>
    <name type="common">Parasitic roundworm</name>
    <dbReference type="NCBI Taxonomy" id="6339"/>
    <lineage>
        <taxon>Eukaryota</taxon>
        <taxon>Metazoa</taxon>
        <taxon>Ecdysozoa</taxon>
        <taxon>Nematoda</taxon>
        <taxon>Chromadorea</taxon>
        <taxon>Rhabditida</taxon>
        <taxon>Rhabditina</taxon>
        <taxon>Rhabditomorpha</taxon>
        <taxon>Strongyloidea</taxon>
        <taxon>Heligmosomidae</taxon>
        <taxon>Heligmosomoides</taxon>
    </lineage>
</organism>
<dbReference type="OrthoDB" id="6061307at2759"/>
<keyword evidence="5 9" id="KW-0862">Zinc</keyword>
<dbReference type="Pfam" id="PF01400">
    <property type="entry name" value="Astacin"/>
    <property type="match status" value="1"/>
</dbReference>
<evidence type="ECO:0000313" key="13">
    <source>
        <dbReference type="Proteomes" id="UP000050761"/>
    </source>
</evidence>
<name>A0A183G107_HELPZ</name>
<keyword evidence="3 9" id="KW-0479">Metal-binding</keyword>
<evidence type="ECO:0000259" key="11">
    <source>
        <dbReference type="PROSITE" id="PS51864"/>
    </source>
</evidence>
<evidence type="ECO:0000256" key="9">
    <source>
        <dbReference type="RuleBase" id="RU361183"/>
    </source>
</evidence>
<keyword evidence="1" id="KW-0245">EGF-like domain</keyword>
<evidence type="ECO:0000256" key="8">
    <source>
        <dbReference type="PROSITE-ProRule" id="PRU00059"/>
    </source>
</evidence>
<dbReference type="EC" id="3.4.24.-" evidence="9"/>
<accession>A0A183G107</accession>
<dbReference type="AlphaFoldDB" id="A0A183G107"/>
<sequence>MTSYLIFLEVLDGCFRCERAGIKKALDNFVSQKRTNNYNYGIPYDVGSIMHYGSKAFSSNKKPTMVPKDVLYTKTLGSPFISFYDLLMLNRHYNCTGYLNLLRTYMFILEEHCKTCLDRCDHSKTVCYLEGFPHPRDCSKCICPGGYGGVDCKQRPAGCGEEFTATSYPQVFHANVGRKSFGAKPREDYDKCHYWIKAPLKKRIEVKLLSFSPNGIAVDGCRSGGVEIKTQVDQRLTGYRFCSMADANITLVSDFYIVPIITYNRVYETGVSIQYRHL</sequence>
<dbReference type="PANTHER" id="PTHR10127">
    <property type="entry name" value="DISCOIDIN, CUB, EGF, LAMININ , AND ZINC METALLOPROTEASE DOMAIN CONTAINING"/>
    <property type="match status" value="1"/>
</dbReference>
<dbReference type="SUPFAM" id="SSF55486">
    <property type="entry name" value="Metalloproteases ('zincins'), catalytic domain"/>
    <property type="match status" value="1"/>
</dbReference>
<evidence type="ECO:0000256" key="1">
    <source>
        <dbReference type="ARBA" id="ARBA00022536"/>
    </source>
</evidence>
<feature type="domain" description="CUB" evidence="10">
    <location>
        <begin position="159"/>
        <end position="278"/>
    </location>
</feature>
<dbReference type="EMBL" id="UZAH01028553">
    <property type="protein sequence ID" value="VDP00911.1"/>
    <property type="molecule type" value="Genomic_DNA"/>
</dbReference>
<dbReference type="SUPFAM" id="SSF49854">
    <property type="entry name" value="Spermadhesin, CUB domain"/>
    <property type="match status" value="1"/>
</dbReference>
<evidence type="ECO:0000313" key="14">
    <source>
        <dbReference type="WBParaSite" id="HPBE_0001482501-mRNA-1"/>
    </source>
</evidence>
<dbReference type="PROSITE" id="PS51864">
    <property type="entry name" value="ASTACIN"/>
    <property type="match status" value="1"/>
</dbReference>
<reference evidence="14" key="2">
    <citation type="submission" date="2019-09" db="UniProtKB">
        <authorList>
            <consortium name="WormBaseParasite"/>
        </authorList>
    </citation>
    <scope>IDENTIFICATION</scope>
</reference>
<dbReference type="InterPro" id="IPR000859">
    <property type="entry name" value="CUB_dom"/>
</dbReference>
<dbReference type="GO" id="GO:0006508">
    <property type="term" value="P:proteolysis"/>
    <property type="evidence" value="ECO:0007669"/>
    <property type="project" value="UniProtKB-KW"/>
</dbReference>
<keyword evidence="13" id="KW-1185">Reference proteome</keyword>
<comment type="caution">
    <text evidence="8">Lacks conserved residue(s) required for the propagation of feature annotation.</text>
</comment>
<gene>
    <name evidence="12" type="ORF">HPBE_LOCUS14826</name>
</gene>
<evidence type="ECO:0000256" key="6">
    <source>
        <dbReference type="ARBA" id="ARBA00023049"/>
    </source>
</evidence>
<dbReference type="InterPro" id="IPR001506">
    <property type="entry name" value="Peptidase_M12A"/>
</dbReference>
<evidence type="ECO:0000259" key="10">
    <source>
        <dbReference type="PROSITE" id="PS01180"/>
    </source>
</evidence>
<keyword evidence="7" id="KW-1015">Disulfide bond</keyword>
<dbReference type="PRINTS" id="PR00480">
    <property type="entry name" value="ASTACIN"/>
</dbReference>
<feature type="domain" description="Peptidase M12A" evidence="11">
    <location>
        <begin position="1"/>
        <end position="96"/>
    </location>
</feature>
<protein>
    <recommendedName>
        <fullName evidence="9">Metalloendopeptidase</fullName>
        <ecNumber evidence="9">3.4.24.-</ecNumber>
    </recommendedName>
</protein>
<dbReference type="GO" id="GO:0004222">
    <property type="term" value="F:metalloendopeptidase activity"/>
    <property type="evidence" value="ECO:0007669"/>
    <property type="project" value="UniProtKB-UniRule"/>
</dbReference>
<keyword evidence="4 9" id="KW-0378">Hydrolase</keyword>
<dbReference type="GO" id="GO:0046872">
    <property type="term" value="F:metal ion binding"/>
    <property type="evidence" value="ECO:0007669"/>
    <property type="project" value="UniProtKB-KW"/>
</dbReference>
<dbReference type="PROSITE" id="PS01180">
    <property type="entry name" value="CUB"/>
    <property type="match status" value="1"/>
</dbReference>
<dbReference type="InterPro" id="IPR035914">
    <property type="entry name" value="Sperma_CUB_dom_sf"/>
</dbReference>
<accession>A0A3P7ZMN3</accession>
<dbReference type="InterPro" id="IPR024079">
    <property type="entry name" value="MetalloPept_cat_dom_sf"/>
</dbReference>
<dbReference type="PANTHER" id="PTHR10127:SF793">
    <property type="entry name" value="ZINC METALLOPROTEINASE NAS-31"/>
    <property type="match status" value="1"/>
</dbReference>
<reference evidence="12 13" key="1">
    <citation type="submission" date="2018-11" db="EMBL/GenBank/DDBJ databases">
        <authorList>
            <consortium name="Pathogen Informatics"/>
        </authorList>
    </citation>
    <scope>NUCLEOTIDE SEQUENCE [LARGE SCALE GENOMIC DNA]</scope>
</reference>
<dbReference type="WBParaSite" id="HPBE_0001482501-mRNA-1">
    <property type="protein sequence ID" value="HPBE_0001482501-mRNA-1"/>
    <property type="gene ID" value="HPBE_0001482501"/>
</dbReference>
<comment type="cofactor">
    <cofactor evidence="9">
        <name>Zn(2+)</name>
        <dbReference type="ChEBI" id="CHEBI:29105"/>
    </cofactor>
    <text evidence="9">Binds 1 zinc ion per subunit.</text>
</comment>
<evidence type="ECO:0000256" key="3">
    <source>
        <dbReference type="ARBA" id="ARBA00022723"/>
    </source>
</evidence>
<dbReference type="Gene3D" id="3.40.390.10">
    <property type="entry name" value="Collagenase (Catalytic Domain)"/>
    <property type="match status" value="1"/>
</dbReference>
<evidence type="ECO:0000256" key="4">
    <source>
        <dbReference type="ARBA" id="ARBA00022801"/>
    </source>
</evidence>
<evidence type="ECO:0000313" key="12">
    <source>
        <dbReference type="EMBL" id="VDP00911.1"/>
    </source>
</evidence>
<evidence type="ECO:0000256" key="2">
    <source>
        <dbReference type="ARBA" id="ARBA00022670"/>
    </source>
</evidence>
<proteinExistence type="predicted"/>
<evidence type="ECO:0000256" key="5">
    <source>
        <dbReference type="ARBA" id="ARBA00022833"/>
    </source>
</evidence>
<keyword evidence="6 9" id="KW-0482">Metalloprotease</keyword>